<dbReference type="EMBL" id="JAIWYP010000005">
    <property type="protein sequence ID" value="KAH3823430.1"/>
    <property type="molecule type" value="Genomic_DNA"/>
</dbReference>
<dbReference type="AlphaFoldDB" id="A0A9D4JSX2"/>
<keyword evidence="2" id="KW-1185">Reference proteome</keyword>
<evidence type="ECO:0000313" key="2">
    <source>
        <dbReference type="Proteomes" id="UP000828390"/>
    </source>
</evidence>
<accession>A0A9D4JSX2</accession>
<organism evidence="1 2">
    <name type="scientific">Dreissena polymorpha</name>
    <name type="common">Zebra mussel</name>
    <name type="synonym">Mytilus polymorpha</name>
    <dbReference type="NCBI Taxonomy" id="45954"/>
    <lineage>
        <taxon>Eukaryota</taxon>
        <taxon>Metazoa</taxon>
        <taxon>Spiralia</taxon>
        <taxon>Lophotrochozoa</taxon>
        <taxon>Mollusca</taxon>
        <taxon>Bivalvia</taxon>
        <taxon>Autobranchia</taxon>
        <taxon>Heteroconchia</taxon>
        <taxon>Euheterodonta</taxon>
        <taxon>Imparidentia</taxon>
        <taxon>Neoheterodontei</taxon>
        <taxon>Myida</taxon>
        <taxon>Dreissenoidea</taxon>
        <taxon>Dreissenidae</taxon>
        <taxon>Dreissena</taxon>
    </lineage>
</organism>
<gene>
    <name evidence="1" type="ORF">DPMN_125229</name>
</gene>
<dbReference type="Proteomes" id="UP000828390">
    <property type="component" value="Unassembled WGS sequence"/>
</dbReference>
<evidence type="ECO:0000313" key="1">
    <source>
        <dbReference type="EMBL" id="KAH3823430.1"/>
    </source>
</evidence>
<sequence>MTSLMRIYMILKLKICAQLSIQKFNIQNLWWQKKVAHSHPCMVALIQDVLLLLRKAMISVRILEYVEHVSVQEVYHVMKWVMNSICNM</sequence>
<protein>
    <submittedName>
        <fullName evidence="1">Uncharacterized protein</fullName>
    </submittedName>
</protein>
<reference evidence="1" key="2">
    <citation type="submission" date="2020-11" db="EMBL/GenBank/DDBJ databases">
        <authorList>
            <person name="McCartney M.A."/>
            <person name="Auch B."/>
            <person name="Kono T."/>
            <person name="Mallez S."/>
            <person name="Becker A."/>
            <person name="Gohl D.M."/>
            <person name="Silverstein K.A.T."/>
            <person name="Koren S."/>
            <person name="Bechman K.B."/>
            <person name="Herman A."/>
            <person name="Abrahante J.E."/>
            <person name="Garbe J."/>
        </authorList>
    </citation>
    <scope>NUCLEOTIDE SEQUENCE</scope>
    <source>
        <strain evidence="1">Duluth1</strain>
        <tissue evidence="1">Whole animal</tissue>
    </source>
</reference>
<name>A0A9D4JSX2_DREPO</name>
<proteinExistence type="predicted"/>
<comment type="caution">
    <text evidence="1">The sequence shown here is derived from an EMBL/GenBank/DDBJ whole genome shotgun (WGS) entry which is preliminary data.</text>
</comment>
<reference evidence="1" key="1">
    <citation type="journal article" date="2019" name="bioRxiv">
        <title>The Genome of the Zebra Mussel, Dreissena polymorpha: A Resource for Invasive Species Research.</title>
        <authorList>
            <person name="McCartney M.A."/>
            <person name="Auch B."/>
            <person name="Kono T."/>
            <person name="Mallez S."/>
            <person name="Zhang Y."/>
            <person name="Obille A."/>
            <person name="Becker A."/>
            <person name="Abrahante J.E."/>
            <person name="Garbe J."/>
            <person name="Badalamenti J.P."/>
            <person name="Herman A."/>
            <person name="Mangelson H."/>
            <person name="Liachko I."/>
            <person name="Sullivan S."/>
            <person name="Sone E.D."/>
            <person name="Koren S."/>
            <person name="Silverstein K.A.T."/>
            <person name="Beckman K.B."/>
            <person name="Gohl D.M."/>
        </authorList>
    </citation>
    <scope>NUCLEOTIDE SEQUENCE</scope>
    <source>
        <strain evidence="1">Duluth1</strain>
        <tissue evidence="1">Whole animal</tissue>
    </source>
</reference>